<dbReference type="GO" id="GO:0004553">
    <property type="term" value="F:hydrolase activity, hydrolyzing O-glycosyl compounds"/>
    <property type="evidence" value="ECO:0007669"/>
    <property type="project" value="InterPro"/>
</dbReference>
<dbReference type="PROSITE" id="PS51762">
    <property type="entry name" value="GH16_2"/>
    <property type="match status" value="1"/>
</dbReference>
<dbReference type="GO" id="GO:0030246">
    <property type="term" value="F:carbohydrate binding"/>
    <property type="evidence" value="ECO:0007669"/>
    <property type="project" value="InterPro"/>
</dbReference>
<dbReference type="AlphaFoldDB" id="A0AAV8VAZ3"/>
<evidence type="ECO:0008006" key="9">
    <source>
        <dbReference type="Google" id="ProtNLM"/>
    </source>
</evidence>
<dbReference type="SUPFAM" id="SSF49899">
    <property type="entry name" value="Concanavalin A-like lectins/glucanases"/>
    <property type="match status" value="1"/>
</dbReference>
<feature type="signal peptide" evidence="4">
    <location>
        <begin position="1"/>
        <end position="19"/>
    </location>
</feature>
<dbReference type="PANTHER" id="PTHR10963">
    <property type="entry name" value="GLYCOSYL HYDROLASE-RELATED"/>
    <property type="match status" value="1"/>
</dbReference>
<dbReference type="GO" id="GO:0005975">
    <property type="term" value="P:carbohydrate metabolic process"/>
    <property type="evidence" value="ECO:0007669"/>
    <property type="project" value="InterPro"/>
</dbReference>
<dbReference type="InterPro" id="IPR043030">
    <property type="entry name" value="BGBP_N_sf"/>
</dbReference>
<evidence type="ECO:0000256" key="1">
    <source>
        <dbReference type="ARBA" id="ARBA00008781"/>
    </source>
</evidence>
<proteinExistence type="inferred from homology"/>
<keyword evidence="3" id="KW-0391">Immunity</keyword>
<comment type="similarity">
    <text evidence="1">Belongs to the insect beta-1,3-glucan binding protein family.</text>
</comment>
<evidence type="ECO:0000256" key="4">
    <source>
        <dbReference type="SAM" id="SignalP"/>
    </source>
</evidence>
<evidence type="ECO:0000313" key="8">
    <source>
        <dbReference type="Proteomes" id="UP001159042"/>
    </source>
</evidence>
<dbReference type="Pfam" id="PF15886">
    <property type="entry name" value="CBM39"/>
    <property type="match status" value="1"/>
</dbReference>
<keyword evidence="4" id="KW-0732">Signal</keyword>
<accession>A0AAV8VAZ3</accession>
<dbReference type="PANTHER" id="PTHR10963:SF60">
    <property type="entry name" value="GRAM-NEGATIVE BACTERIA-BINDING PROTEIN 1-RELATED"/>
    <property type="match status" value="1"/>
</dbReference>
<dbReference type="InterPro" id="IPR050546">
    <property type="entry name" value="Glycosyl_Hydrlase_16"/>
</dbReference>
<dbReference type="InterPro" id="IPR031756">
    <property type="entry name" value="BGBP_N"/>
</dbReference>
<dbReference type="InterPro" id="IPR000757">
    <property type="entry name" value="Beta-glucanase-like"/>
</dbReference>
<dbReference type="GO" id="GO:0045087">
    <property type="term" value="P:innate immune response"/>
    <property type="evidence" value="ECO:0007669"/>
    <property type="project" value="UniProtKB-KW"/>
</dbReference>
<name>A0AAV8VAZ3_9CUCU</name>
<evidence type="ECO:0000256" key="2">
    <source>
        <dbReference type="ARBA" id="ARBA00022588"/>
    </source>
</evidence>
<keyword evidence="2" id="KW-0399">Innate immunity</keyword>
<gene>
    <name evidence="7" type="ORF">NQ315_005958</name>
</gene>
<evidence type="ECO:0000313" key="7">
    <source>
        <dbReference type="EMBL" id="KAJ8911425.1"/>
    </source>
</evidence>
<dbReference type="Gene3D" id="2.60.120.200">
    <property type="match status" value="1"/>
</dbReference>
<organism evidence="7 8">
    <name type="scientific">Exocentrus adspersus</name>
    <dbReference type="NCBI Taxonomy" id="1586481"/>
    <lineage>
        <taxon>Eukaryota</taxon>
        <taxon>Metazoa</taxon>
        <taxon>Ecdysozoa</taxon>
        <taxon>Arthropoda</taxon>
        <taxon>Hexapoda</taxon>
        <taxon>Insecta</taxon>
        <taxon>Pterygota</taxon>
        <taxon>Neoptera</taxon>
        <taxon>Endopterygota</taxon>
        <taxon>Coleoptera</taxon>
        <taxon>Polyphaga</taxon>
        <taxon>Cucujiformia</taxon>
        <taxon>Chrysomeloidea</taxon>
        <taxon>Cerambycidae</taxon>
        <taxon>Lamiinae</taxon>
        <taxon>Acanthocinini</taxon>
        <taxon>Exocentrus</taxon>
    </lineage>
</organism>
<evidence type="ECO:0000259" key="6">
    <source>
        <dbReference type="PROSITE" id="PS51969"/>
    </source>
</evidence>
<evidence type="ECO:0000256" key="3">
    <source>
        <dbReference type="ARBA" id="ARBA00022859"/>
    </source>
</evidence>
<reference evidence="7 8" key="1">
    <citation type="journal article" date="2023" name="Insect Mol. Biol.">
        <title>Genome sequencing provides insights into the evolution of gene families encoding plant cell wall-degrading enzymes in longhorned beetles.</title>
        <authorList>
            <person name="Shin N.R."/>
            <person name="Okamura Y."/>
            <person name="Kirsch R."/>
            <person name="Pauchet Y."/>
        </authorList>
    </citation>
    <scope>NUCLEOTIDE SEQUENCE [LARGE SCALE GENOMIC DNA]</scope>
    <source>
        <strain evidence="7">EAD_L_NR</strain>
    </source>
</reference>
<protein>
    <recommendedName>
        <fullName evidence="9">Beta-1,3-glucan-binding protein</fullName>
    </recommendedName>
</protein>
<dbReference type="InterPro" id="IPR013320">
    <property type="entry name" value="ConA-like_dom_sf"/>
</dbReference>
<feature type="chain" id="PRO_5043361774" description="Beta-1,3-glucan-binding protein" evidence="4">
    <location>
        <begin position="20"/>
        <end position="436"/>
    </location>
</feature>
<sequence>MLSKKELLLLCLVSDFCYGEFVIPQVTLEAYTPAGFRASIPADKNTELFAFHGKLNKEISQIEYGDFNGDVKVAKNGYFTYYNPNLKLSEDDVVHYWFFVQNNQLGYRKDGQKWRVTELLPEPGSGCQVSVTKVSDKTNVCKDKVVFEDSFTEALNEEKWTLEQYMPGYPDFEFVLYKKDPDVTFFKDGKLHIKPKLREDKEALMTMENISVELGDGCTRPANCGNRTYLIKNPVVSGRLETKITFTYGEFEVKAKVPSGDWLYPEIYLEDSQGKRILIAYTRGNKQLTGNAGDDLGNSLLFGGPVSNHKEPARSSKLSSYLHNAPLSQSSHTYKLRWTPGDIQLFFDGKRYGNINTEPDFTGSNPSTFKLVLGVGAGGLHDFPDGYKSNGDYVKPWINYKATQVSDFYHSRSSWYPSWSTEGRQLEVEYVKVTAI</sequence>
<dbReference type="Gene3D" id="2.60.40.2140">
    <property type="entry name" value="Beta-1,3-glucan-recognition protein, N-terminal domain"/>
    <property type="match status" value="1"/>
</dbReference>
<dbReference type="Proteomes" id="UP001159042">
    <property type="component" value="Unassembled WGS sequence"/>
</dbReference>
<feature type="domain" description="CBM39" evidence="6">
    <location>
        <begin position="21"/>
        <end position="121"/>
    </location>
</feature>
<evidence type="ECO:0000259" key="5">
    <source>
        <dbReference type="PROSITE" id="PS51762"/>
    </source>
</evidence>
<dbReference type="PROSITE" id="PS51969">
    <property type="entry name" value="CBM39"/>
    <property type="match status" value="1"/>
</dbReference>
<dbReference type="EMBL" id="JANEYG010000193">
    <property type="protein sequence ID" value="KAJ8911425.1"/>
    <property type="molecule type" value="Genomic_DNA"/>
</dbReference>
<comment type="caution">
    <text evidence="7">The sequence shown here is derived from an EMBL/GenBank/DDBJ whole genome shotgun (WGS) entry which is preliminary data.</text>
</comment>
<feature type="domain" description="GH16" evidence="5">
    <location>
        <begin position="110"/>
        <end position="436"/>
    </location>
</feature>
<keyword evidence="8" id="KW-1185">Reference proteome</keyword>